<feature type="transmembrane region" description="Helical" evidence="1">
    <location>
        <begin position="35"/>
        <end position="52"/>
    </location>
</feature>
<evidence type="ECO:0000256" key="1">
    <source>
        <dbReference type="SAM" id="Phobius"/>
    </source>
</evidence>
<evidence type="ECO:0000313" key="2">
    <source>
        <dbReference type="EMBL" id="PKC52474.1"/>
    </source>
</evidence>
<comment type="caution">
    <text evidence="2">The sequence shown here is derived from an EMBL/GenBank/DDBJ whole genome shotgun (WGS) entry which is preliminary data.</text>
</comment>
<dbReference type="EMBL" id="LLXH01005701">
    <property type="protein sequence ID" value="PKC52474.1"/>
    <property type="molecule type" value="Genomic_DNA"/>
</dbReference>
<evidence type="ECO:0008006" key="4">
    <source>
        <dbReference type="Google" id="ProtNLM"/>
    </source>
</evidence>
<feature type="non-terminal residue" evidence="2">
    <location>
        <position position="92"/>
    </location>
</feature>
<organism evidence="2 3">
    <name type="scientific">Rhizophagus irregularis</name>
    <dbReference type="NCBI Taxonomy" id="588596"/>
    <lineage>
        <taxon>Eukaryota</taxon>
        <taxon>Fungi</taxon>
        <taxon>Fungi incertae sedis</taxon>
        <taxon>Mucoromycota</taxon>
        <taxon>Glomeromycotina</taxon>
        <taxon>Glomeromycetes</taxon>
        <taxon>Glomerales</taxon>
        <taxon>Glomeraceae</taxon>
        <taxon>Rhizophagus</taxon>
    </lineage>
</organism>
<gene>
    <name evidence="2" type="ORF">RhiirA1_481415</name>
</gene>
<dbReference type="Proteomes" id="UP000232688">
    <property type="component" value="Unassembled WGS sequence"/>
</dbReference>
<evidence type="ECO:0000313" key="3">
    <source>
        <dbReference type="Proteomes" id="UP000232688"/>
    </source>
</evidence>
<name>A0A2N0QN41_9GLOM</name>
<protein>
    <recommendedName>
        <fullName evidence="4">Acyltransferase 3 domain-containing protein</fullName>
    </recommendedName>
</protein>
<reference evidence="2 3" key="2">
    <citation type="submission" date="2017-10" db="EMBL/GenBank/DDBJ databases">
        <title>Genome analyses suggest a sexual origin of heterokaryosis in a supposedly ancient asexual fungus.</title>
        <authorList>
            <person name="Corradi N."/>
            <person name="Sedzielewska K."/>
            <person name="Noel J."/>
            <person name="Charron P."/>
            <person name="Farinelli L."/>
            <person name="Marton T."/>
            <person name="Kruger M."/>
            <person name="Pelin A."/>
            <person name="Brachmann A."/>
            <person name="Corradi N."/>
        </authorList>
    </citation>
    <scope>NUCLEOTIDE SEQUENCE [LARGE SCALE GENOMIC DNA]</scope>
    <source>
        <strain evidence="2 3">A1</strain>
    </source>
</reference>
<proteinExistence type="predicted"/>
<keyword evidence="1" id="KW-0812">Transmembrane</keyword>
<dbReference type="AlphaFoldDB" id="A0A2N0QN41"/>
<dbReference type="VEuPathDB" id="FungiDB:RhiirA1_481415"/>
<accession>A0A2N0QN41</accession>
<sequence>MSSSFLQFGWAIRLVAYLGMAAATYMFLTLVPRKQLFFTSIGQNTMAIYLLHMALIRIFEASPLKVFIEEEHQYWIIFIIDVVIVYILSRPP</sequence>
<feature type="transmembrane region" description="Helical" evidence="1">
    <location>
        <begin position="72"/>
        <end position="89"/>
    </location>
</feature>
<keyword evidence="1" id="KW-0472">Membrane</keyword>
<feature type="transmembrane region" description="Helical" evidence="1">
    <location>
        <begin position="6"/>
        <end position="28"/>
    </location>
</feature>
<keyword evidence="1" id="KW-1133">Transmembrane helix</keyword>
<reference evidence="2 3" key="1">
    <citation type="submission" date="2017-10" db="EMBL/GenBank/DDBJ databases">
        <title>Extensive intraspecific genome diversity in a model arbuscular mycorrhizal fungus.</title>
        <authorList>
            <person name="Chen E.C.H."/>
            <person name="Morin E."/>
            <person name="Baudet D."/>
            <person name="Noel J."/>
            <person name="Ndikumana S."/>
            <person name="Charron P."/>
            <person name="St-Onge C."/>
            <person name="Giorgi J."/>
            <person name="Grigoriev I.V."/>
            <person name="Roux C."/>
            <person name="Martin F.M."/>
            <person name="Corradi N."/>
        </authorList>
    </citation>
    <scope>NUCLEOTIDE SEQUENCE [LARGE SCALE GENOMIC DNA]</scope>
    <source>
        <strain evidence="2 3">A1</strain>
    </source>
</reference>